<dbReference type="InterPro" id="IPR010982">
    <property type="entry name" value="Lambda_DNA-bd_dom_sf"/>
</dbReference>
<keyword evidence="1" id="KW-0805">Transcription regulation</keyword>
<dbReference type="RefSeq" id="WP_209994123.1">
    <property type="nucleotide sequence ID" value="NZ_JBHSVQ010000001.1"/>
</dbReference>
<protein>
    <submittedName>
        <fullName evidence="5">Helix-turn-helix domain-containing protein</fullName>
    </submittedName>
</protein>
<dbReference type="SUPFAM" id="SSF51182">
    <property type="entry name" value="RmlC-like cupins"/>
    <property type="match status" value="1"/>
</dbReference>
<dbReference type="EMBL" id="JBHUKY010000081">
    <property type="protein sequence ID" value="MFD2414131.1"/>
    <property type="molecule type" value="Genomic_DNA"/>
</dbReference>
<dbReference type="InterPro" id="IPR014710">
    <property type="entry name" value="RmlC-like_jellyroll"/>
</dbReference>
<keyword evidence="3" id="KW-0804">Transcription</keyword>
<comment type="caution">
    <text evidence="5">The sequence shown here is derived from an EMBL/GenBank/DDBJ whole genome shotgun (WGS) entry which is preliminary data.</text>
</comment>
<keyword evidence="2" id="KW-0238">DNA-binding</keyword>
<dbReference type="InterPro" id="IPR050807">
    <property type="entry name" value="TransReg_Diox_bact_type"/>
</dbReference>
<dbReference type="Pfam" id="PF01381">
    <property type="entry name" value="HTH_3"/>
    <property type="match status" value="1"/>
</dbReference>
<evidence type="ECO:0000256" key="2">
    <source>
        <dbReference type="ARBA" id="ARBA00023125"/>
    </source>
</evidence>
<accession>A0ABW5FJJ6</accession>
<reference evidence="6" key="1">
    <citation type="journal article" date="2019" name="Int. J. Syst. Evol. Microbiol.">
        <title>The Global Catalogue of Microorganisms (GCM) 10K type strain sequencing project: providing services to taxonomists for standard genome sequencing and annotation.</title>
        <authorList>
            <consortium name="The Broad Institute Genomics Platform"/>
            <consortium name="The Broad Institute Genome Sequencing Center for Infectious Disease"/>
            <person name="Wu L."/>
            <person name="Ma J."/>
        </authorList>
    </citation>
    <scope>NUCLEOTIDE SEQUENCE [LARGE SCALE GENOMIC DNA]</scope>
    <source>
        <strain evidence="6">CCM 8725</strain>
    </source>
</reference>
<dbReference type="InterPro" id="IPR013096">
    <property type="entry name" value="Cupin_2"/>
</dbReference>
<dbReference type="Pfam" id="PF07883">
    <property type="entry name" value="Cupin_2"/>
    <property type="match status" value="1"/>
</dbReference>
<evidence type="ECO:0000313" key="6">
    <source>
        <dbReference type="Proteomes" id="UP001597448"/>
    </source>
</evidence>
<dbReference type="Proteomes" id="UP001597448">
    <property type="component" value="Unassembled WGS sequence"/>
</dbReference>
<dbReference type="SUPFAM" id="SSF47413">
    <property type="entry name" value="lambda repressor-like DNA-binding domains"/>
    <property type="match status" value="1"/>
</dbReference>
<dbReference type="InterPro" id="IPR001387">
    <property type="entry name" value="Cro/C1-type_HTH"/>
</dbReference>
<dbReference type="Gene3D" id="1.10.260.40">
    <property type="entry name" value="lambda repressor-like DNA-binding domains"/>
    <property type="match status" value="1"/>
</dbReference>
<organism evidence="5 6">
    <name type="scientific">Paenibacillus rhizoplanae</name>
    <dbReference type="NCBI Taxonomy" id="1917181"/>
    <lineage>
        <taxon>Bacteria</taxon>
        <taxon>Bacillati</taxon>
        <taxon>Bacillota</taxon>
        <taxon>Bacilli</taxon>
        <taxon>Bacillales</taxon>
        <taxon>Paenibacillaceae</taxon>
        <taxon>Paenibacillus</taxon>
    </lineage>
</organism>
<sequence length="187" mass="20858">MEGAIHVRIGQNLQRIRKQRGLSLDKLAALTNVSKGMLHQMERGDIQPTVTIVWKIATGLNISFSSLLRDDDAAVVVATPAHIPHVTEDGGRCRVYMLFPFDPQTRMELFTMVLDAGTDFTSTPHQQGVYEFLTVTDGTLQMNIQGESYTLQTGQAIRFAGHTAHQYINPSATITTVQVTMYYNEEE</sequence>
<gene>
    <name evidence="5" type="ORF">ACFSX3_30180</name>
</gene>
<dbReference type="InterPro" id="IPR011051">
    <property type="entry name" value="RmlC_Cupin_sf"/>
</dbReference>
<proteinExistence type="predicted"/>
<dbReference type="CDD" id="cd02209">
    <property type="entry name" value="cupin_XRE_C"/>
    <property type="match status" value="1"/>
</dbReference>
<evidence type="ECO:0000256" key="1">
    <source>
        <dbReference type="ARBA" id="ARBA00023015"/>
    </source>
</evidence>
<dbReference type="CDD" id="cd00093">
    <property type="entry name" value="HTH_XRE"/>
    <property type="match status" value="1"/>
</dbReference>
<evidence type="ECO:0000259" key="4">
    <source>
        <dbReference type="PROSITE" id="PS50943"/>
    </source>
</evidence>
<evidence type="ECO:0000313" key="5">
    <source>
        <dbReference type="EMBL" id="MFD2414131.1"/>
    </source>
</evidence>
<evidence type="ECO:0000256" key="3">
    <source>
        <dbReference type="ARBA" id="ARBA00023163"/>
    </source>
</evidence>
<keyword evidence="6" id="KW-1185">Reference proteome</keyword>
<dbReference type="PANTHER" id="PTHR46797">
    <property type="entry name" value="HTH-TYPE TRANSCRIPTIONAL REGULATOR"/>
    <property type="match status" value="1"/>
</dbReference>
<dbReference type="PROSITE" id="PS50943">
    <property type="entry name" value="HTH_CROC1"/>
    <property type="match status" value="1"/>
</dbReference>
<dbReference type="Gene3D" id="2.60.120.10">
    <property type="entry name" value="Jelly Rolls"/>
    <property type="match status" value="1"/>
</dbReference>
<dbReference type="PANTHER" id="PTHR46797:SF23">
    <property type="entry name" value="HTH-TYPE TRANSCRIPTIONAL REGULATOR SUTR"/>
    <property type="match status" value="1"/>
</dbReference>
<feature type="domain" description="HTH cro/C1-type" evidence="4">
    <location>
        <begin position="13"/>
        <end position="67"/>
    </location>
</feature>
<dbReference type="SMART" id="SM00530">
    <property type="entry name" value="HTH_XRE"/>
    <property type="match status" value="1"/>
</dbReference>
<name>A0ABW5FJJ6_9BACL</name>